<dbReference type="HAMAP" id="MF_00271">
    <property type="entry name" value="ATP_synth_D_arch"/>
    <property type="match status" value="1"/>
</dbReference>
<dbReference type="GO" id="GO:0046933">
    <property type="term" value="F:proton-transporting ATP synthase activity, rotational mechanism"/>
    <property type="evidence" value="ECO:0007669"/>
    <property type="project" value="UniProtKB-UniRule"/>
</dbReference>
<dbReference type="GO" id="GO:0042777">
    <property type="term" value="P:proton motive force-driven plasma membrane ATP synthesis"/>
    <property type="evidence" value="ECO:0007669"/>
    <property type="project" value="UniProtKB-UniRule"/>
</dbReference>
<reference evidence="6 7" key="1">
    <citation type="journal article" date="2018" name="Nat. Biotechnol.">
        <title>A standardized bacterial taxonomy based on genome phylogeny substantially revises the tree of life.</title>
        <authorList>
            <person name="Parks D.H."/>
            <person name="Chuvochina M."/>
            <person name="Waite D.W."/>
            <person name="Rinke C."/>
            <person name="Skarshewski A."/>
            <person name="Chaumeil P.A."/>
            <person name="Hugenholtz P."/>
        </authorList>
    </citation>
    <scope>NUCLEOTIDE SEQUENCE [LARGE SCALE GENOMIC DNA]</scope>
    <source>
        <strain evidence="6">UBA9956</strain>
    </source>
</reference>
<feature type="coiled-coil region" evidence="5">
    <location>
        <begin position="143"/>
        <end position="170"/>
    </location>
</feature>
<dbReference type="Gene3D" id="1.10.287.3240">
    <property type="match status" value="1"/>
</dbReference>
<dbReference type="NCBIfam" id="TIGR00309">
    <property type="entry name" value="V_ATPase_subD"/>
    <property type="match status" value="1"/>
</dbReference>
<protein>
    <recommendedName>
        <fullName evidence="4">V-type ATP synthase subunit D</fullName>
    </recommendedName>
    <alternativeName>
        <fullName evidence="4">V-ATPase subunit D</fullName>
    </alternativeName>
</protein>
<keyword evidence="4" id="KW-0375">Hydrogen ion transport</keyword>
<gene>
    <name evidence="4" type="primary">atpD</name>
    <name evidence="6" type="ORF">DCW38_04315</name>
</gene>
<dbReference type="GO" id="GO:0005524">
    <property type="term" value="F:ATP binding"/>
    <property type="evidence" value="ECO:0007669"/>
    <property type="project" value="UniProtKB-UniRule"/>
</dbReference>
<evidence type="ECO:0000313" key="6">
    <source>
        <dbReference type="EMBL" id="HAV92387.1"/>
    </source>
</evidence>
<keyword evidence="4" id="KW-0066">ATP synthesis</keyword>
<comment type="function">
    <text evidence="4">Produces ATP from ADP in the presence of a proton gradient across the membrane.</text>
</comment>
<comment type="caution">
    <text evidence="6">The sequence shown here is derived from an EMBL/GenBank/DDBJ whole genome shotgun (WGS) entry which is preliminary data.</text>
</comment>
<dbReference type="PANTHER" id="PTHR11671">
    <property type="entry name" value="V-TYPE ATP SYNTHASE SUBUNIT D"/>
    <property type="match status" value="1"/>
</dbReference>
<dbReference type="GO" id="GO:0046961">
    <property type="term" value="F:proton-transporting ATPase activity, rotational mechanism"/>
    <property type="evidence" value="ECO:0007669"/>
    <property type="project" value="InterPro"/>
</dbReference>
<comment type="similarity">
    <text evidence="1 4">Belongs to the V-ATPase D subunit family.</text>
</comment>
<evidence type="ECO:0000256" key="2">
    <source>
        <dbReference type="ARBA" id="ARBA00022448"/>
    </source>
</evidence>
<accession>A0A350HA21</accession>
<keyword evidence="3 4" id="KW-0406">Ion transport</keyword>
<proteinExistence type="inferred from homology"/>
<sequence>MMILNVNATRMELQRIRKRLKIAVRGHKLLKDKQDELMRQMLSQINEVKEKRMEIESSFQAILQSFVLSQSELGRAQVEEALSLPTKKMSVDVETKTVMSVKMPVFKMAVSGNIISYGYLNTSGEMDVSLIKFDKLIVTLFTLAEMEKRVQLLADEIDKTRRRVNALEYKLIPNLQDTIKFITMKLAEMERSNLTRLMKVKDIVREH</sequence>
<dbReference type="Proteomes" id="UP000264062">
    <property type="component" value="Unassembled WGS sequence"/>
</dbReference>
<evidence type="ECO:0000256" key="1">
    <source>
        <dbReference type="ARBA" id="ARBA00005850"/>
    </source>
</evidence>
<dbReference type="Pfam" id="PF01813">
    <property type="entry name" value="ATP-synt_D"/>
    <property type="match status" value="1"/>
</dbReference>
<organism evidence="6 7">
    <name type="scientific">candidate division WOR-3 bacterium</name>
    <dbReference type="NCBI Taxonomy" id="2052148"/>
    <lineage>
        <taxon>Bacteria</taxon>
        <taxon>Bacteria division WOR-3</taxon>
    </lineage>
</organism>
<dbReference type="AlphaFoldDB" id="A0A350HA21"/>
<evidence type="ECO:0000256" key="4">
    <source>
        <dbReference type="HAMAP-Rule" id="MF_00271"/>
    </source>
</evidence>
<evidence type="ECO:0000313" key="7">
    <source>
        <dbReference type="Proteomes" id="UP000264062"/>
    </source>
</evidence>
<name>A0A350HA21_UNCW3</name>
<dbReference type="EMBL" id="DMZY01000126">
    <property type="protein sequence ID" value="HAV92387.1"/>
    <property type="molecule type" value="Genomic_DNA"/>
</dbReference>
<dbReference type="InterPro" id="IPR002699">
    <property type="entry name" value="V_ATPase_D"/>
</dbReference>
<keyword evidence="2 4" id="KW-0813">Transport</keyword>
<evidence type="ECO:0000256" key="3">
    <source>
        <dbReference type="ARBA" id="ARBA00023065"/>
    </source>
</evidence>
<feature type="coiled-coil region" evidence="5">
    <location>
        <begin position="31"/>
        <end position="58"/>
    </location>
</feature>
<keyword evidence="5" id="KW-0175">Coiled coil</keyword>
<evidence type="ECO:0000256" key="5">
    <source>
        <dbReference type="SAM" id="Coils"/>
    </source>
</evidence>